<keyword evidence="2" id="KW-1185">Reference proteome</keyword>
<name>A0A558HJ98_9GAMM</name>
<accession>A0A558HJ98</accession>
<evidence type="ECO:0000313" key="1">
    <source>
        <dbReference type="EMBL" id="TVU69187.1"/>
    </source>
</evidence>
<dbReference type="Proteomes" id="UP000319941">
    <property type="component" value="Unassembled WGS sequence"/>
</dbReference>
<dbReference type="GO" id="GO:0016740">
    <property type="term" value="F:transferase activity"/>
    <property type="evidence" value="ECO:0007669"/>
    <property type="project" value="UniProtKB-KW"/>
</dbReference>
<protein>
    <submittedName>
        <fullName evidence="1">Glycosyltransferase</fullName>
    </submittedName>
</protein>
<dbReference type="InterPro" id="IPR029044">
    <property type="entry name" value="Nucleotide-diphossugar_trans"/>
</dbReference>
<gene>
    <name evidence="1" type="ORF">FQP86_12065</name>
</gene>
<sequence length="279" mass="30217">MAIAQQRWPVTSANCLMLEFIPSSLPASEEASTMSHATACQSACSSLAQPTLIIFGRLPVPGQCKTRLIPALGAQGAARLYSRMLMRMLKEAQAAHLGNIVLMLTPPPQAARLETSLAPLMAELDHTLEHELMHDPQAARIKLEAQPTGTLGERMQQAMARYLSHGPVMLMGSDLPALDRQRLRDAAHGLASHDAVLQPSKDGGYGLIGLNQPCPEAFALTHWSHADVCAETLTQLTHAKRTTHCLPVSWDVDEPEDLEQLTHDLPALMAQLPPVSLTS</sequence>
<dbReference type="PANTHER" id="PTHR36529">
    <property type="entry name" value="SLL1095 PROTEIN"/>
    <property type="match status" value="1"/>
</dbReference>
<keyword evidence="1" id="KW-0808">Transferase</keyword>
<evidence type="ECO:0000313" key="2">
    <source>
        <dbReference type="Proteomes" id="UP000319941"/>
    </source>
</evidence>
<proteinExistence type="predicted"/>
<dbReference type="Gene3D" id="3.90.550.10">
    <property type="entry name" value="Spore Coat Polysaccharide Biosynthesis Protein SpsA, Chain A"/>
    <property type="match status" value="1"/>
</dbReference>
<comment type="caution">
    <text evidence="1">The sequence shown here is derived from an EMBL/GenBank/DDBJ whole genome shotgun (WGS) entry which is preliminary data.</text>
</comment>
<reference evidence="1 2" key="1">
    <citation type="submission" date="2019-07" db="EMBL/GenBank/DDBJ databases">
        <title>Diversity of Bacteria from Kongsfjorden, Arctic.</title>
        <authorList>
            <person name="Yu Y."/>
        </authorList>
    </citation>
    <scope>NUCLEOTIDE SEQUENCE [LARGE SCALE GENOMIC DNA]</scope>
    <source>
        <strain evidence="1 2">SM1923</strain>
    </source>
</reference>
<dbReference type="NCBIfam" id="TIGR04282">
    <property type="entry name" value="glyco_like_cofC"/>
    <property type="match status" value="1"/>
</dbReference>
<dbReference type="AlphaFoldDB" id="A0A558HJ98"/>
<dbReference type="STRING" id="553385.GCA_000591415_00796"/>
<dbReference type="SUPFAM" id="SSF53448">
    <property type="entry name" value="Nucleotide-diphospho-sugar transferases"/>
    <property type="match status" value="1"/>
</dbReference>
<dbReference type="Pfam" id="PF09837">
    <property type="entry name" value="DUF2064"/>
    <property type="match status" value="1"/>
</dbReference>
<dbReference type="InterPro" id="IPR018641">
    <property type="entry name" value="Trfase_1_rSAM/seldom-assoc"/>
</dbReference>
<dbReference type="PANTHER" id="PTHR36529:SF1">
    <property type="entry name" value="GLYCOSYLTRANSFERASE"/>
    <property type="match status" value="1"/>
</dbReference>
<dbReference type="EMBL" id="VNFH01000008">
    <property type="protein sequence ID" value="TVU69187.1"/>
    <property type="molecule type" value="Genomic_DNA"/>
</dbReference>
<organism evidence="1 2">
    <name type="scientific">Cobetia crustatorum</name>
    <dbReference type="NCBI Taxonomy" id="553385"/>
    <lineage>
        <taxon>Bacteria</taxon>
        <taxon>Pseudomonadati</taxon>
        <taxon>Pseudomonadota</taxon>
        <taxon>Gammaproteobacteria</taxon>
        <taxon>Oceanospirillales</taxon>
        <taxon>Halomonadaceae</taxon>
        <taxon>Cobetia</taxon>
    </lineage>
</organism>
<dbReference type="OrthoDB" id="9798250at2"/>